<protein>
    <submittedName>
        <fullName evidence="4">FOCAD protein</fullName>
    </submittedName>
</protein>
<dbReference type="SMART" id="SM00343">
    <property type="entry name" value="ZnF_C2HC"/>
    <property type="match status" value="2"/>
</dbReference>
<proteinExistence type="predicted"/>
<feature type="compositionally biased region" description="Basic and acidic residues" evidence="2">
    <location>
        <begin position="1551"/>
        <end position="1568"/>
    </location>
</feature>
<accession>A0A8K0EH84</accession>
<feature type="domain" description="CCHC-type" evidence="3">
    <location>
        <begin position="1462"/>
        <end position="1476"/>
    </location>
</feature>
<dbReference type="GO" id="GO:0008270">
    <property type="term" value="F:zinc ion binding"/>
    <property type="evidence" value="ECO:0007669"/>
    <property type="project" value="UniProtKB-KW"/>
</dbReference>
<evidence type="ECO:0000256" key="1">
    <source>
        <dbReference type="PROSITE-ProRule" id="PRU00047"/>
    </source>
</evidence>
<evidence type="ECO:0000313" key="5">
    <source>
        <dbReference type="Proteomes" id="UP000838412"/>
    </source>
</evidence>
<evidence type="ECO:0000259" key="3">
    <source>
        <dbReference type="PROSITE" id="PS50158"/>
    </source>
</evidence>
<feature type="compositionally biased region" description="Low complexity" evidence="2">
    <location>
        <begin position="1583"/>
        <end position="1592"/>
    </location>
</feature>
<dbReference type="Gene3D" id="4.10.60.10">
    <property type="entry name" value="Zinc finger, CCHC-type"/>
    <property type="match status" value="1"/>
</dbReference>
<dbReference type="InterPro" id="IPR021392">
    <property type="entry name" value="Focadhesin_C"/>
</dbReference>
<keyword evidence="1" id="KW-0863">Zinc-finger</keyword>
<dbReference type="Pfam" id="PF12530">
    <property type="entry name" value="DUF3730"/>
    <property type="match status" value="1"/>
</dbReference>
<dbReference type="InterPro" id="IPR022542">
    <property type="entry name" value="FOCAD/RST1_DUF3730"/>
</dbReference>
<gene>
    <name evidence="4" type="primary">FOCAD</name>
    <name evidence="4" type="ORF">BLAG_LOCUS12970</name>
</gene>
<feature type="compositionally biased region" description="Acidic residues" evidence="2">
    <location>
        <begin position="730"/>
        <end position="741"/>
    </location>
</feature>
<evidence type="ECO:0000313" key="4">
    <source>
        <dbReference type="EMBL" id="CAH1253073.1"/>
    </source>
</evidence>
<dbReference type="PANTHER" id="PTHR16212">
    <property type="entry name" value="FOCADHESIN FAMILY MEMBER"/>
    <property type="match status" value="1"/>
</dbReference>
<dbReference type="Proteomes" id="UP000838412">
    <property type="component" value="Chromosome 2"/>
</dbReference>
<dbReference type="PANTHER" id="PTHR16212:SF4">
    <property type="entry name" value="FOCADHESIN"/>
    <property type="match status" value="1"/>
</dbReference>
<feature type="region of interest" description="Disordered" evidence="2">
    <location>
        <begin position="717"/>
        <end position="743"/>
    </location>
</feature>
<dbReference type="InterPro" id="IPR001878">
    <property type="entry name" value="Znf_CCHC"/>
</dbReference>
<keyword evidence="1" id="KW-0862">Zinc</keyword>
<dbReference type="PROSITE" id="PS50158">
    <property type="entry name" value="ZF_CCHC"/>
    <property type="match status" value="1"/>
</dbReference>
<keyword evidence="1" id="KW-0479">Metal-binding</keyword>
<evidence type="ECO:0000256" key="2">
    <source>
        <dbReference type="SAM" id="MobiDB-lite"/>
    </source>
</evidence>
<feature type="compositionally biased region" description="Basic and acidic residues" evidence="2">
    <location>
        <begin position="1617"/>
        <end position="1641"/>
    </location>
</feature>
<organism evidence="4 5">
    <name type="scientific">Branchiostoma lanceolatum</name>
    <name type="common">Common lancelet</name>
    <name type="synonym">Amphioxus lanceolatum</name>
    <dbReference type="NCBI Taxonomy" id="7740"/>
    <lineage>
        <taxon>Eukaryota</taxon>
        <taxon>Metazoa</taxon>
        <taxon>Chordata</taxon>
        <taxon>Cephalochordata</taxon>
        <taxon>Leptocardii</taxon>
        <taxon>Amphioxiformes</taxon>
        <taxon>Branchiostomatidae</taxon>
        <taxon>Branchiostoma</taxon>
    </lineage>
</organism>
<sequence>MEDLRKRLEFANPSIQNQAVARLYQQVVTKKGITEITASTPKIAELSLLWDRSTDADPVVNSACCEALVTLVYQKHAEWEYVLNGLLNIVPSGRNLTAVLKAVSGLLVCQVLGCLQKEGSYSCPFQMRTPPHPFITIVVNRADSWPLLLEQVSYLFNLGDHRIQAYVLAMLEPFLKYVFLEPSHSVQYSQLRLGLWRRLIQISNSAEVSQAQGIVSFLVGLLPSIQLEPSSTLQEGLLQVEDLVTHLLRHEGEFVQEKTTVACHLLVLTHTLLVQGSDVTSILDTVLKIADDEPEVLPGDVSLVILSCLLLKAPATHVETLLKIAMRVTNPDTTDAGIVRVLLFPLLQCVAGTIGASVGTKETGKVQSIARELFRQVEEIIKKGTTASTVQDECHMVIDPWFNLMSYTALLVTHLQSDPYAASDWLKAVQSGLRECITVPDHVVLVVSSLVLSPHTDVLYPALEVLTALAQTDVTKAPYMLSLLLYRLGKETDAELHMKLLYTAPRMATHKVCIPPILKTLQVLGAHPHLRAVSLRLLTSLWEQQDRSFPHLQKLLLSELPANQPPAQILEMNMAKAASVRDMCKLRAHQHGADLLPVLSQILNDCTSELEAVPASLALEGLTALCQAEVVDVRTAWSVLASKLQADQRPLVLSHVCELFSLVPALAVNTPEYEKFQEQITFLLWQLIKSKSPVVASAAFAALSQYSPECFKVAHLPEPVRPEKKTPDKEDGEEEEQEEEMTIPGSSYTKLMMMVDNIKVLENFEKFLSSLVQHEMANMPRGVYHSAGKGQAGRGAQNRAVAGIPAFMLRQYERNKQPGMQQGLAAGLLCCYDYPVQLDGSGASVRRHVVTRGRMYQKMFQTLLNEVPFQHTEWSRLLPLPQAWAAFMDRVYHAVLEGRRAELEMQKKHQTDTEEEIKYKQDVAWLWVRDKLVDIIKTASVGNPTAQANSVLAVAGLAGTVMKYMANLGAEATRIQQEASEHNSCPHWLGMLTDLLMCVADSKYKPKGRTLGLFQQKSRGGAPSCSMLARACSSLAFSQLIPVLVTNNVERIRHMIRILVSGLPGQPQADESSAVVFCHGVGLGMVLARLYEEHFSDVTGREGALLLMKTLDQLENVCFNTDLENSSGCVLGLGIVLSALSGQSATESRVHTTATIEKMCLGIVLSALSGQSATESRVHTTATIEKMCSLLDTVENRDLKEVLPVSLSLSAVSAFSSNVLSAEEADSLQTKLVTMYKAHPQSSPVAQALGMLCHGLSSSGHVQATDLSNQLHGTWTGILRAKNELDDSIKPEEILGAQYLSQKRTWVINFACLDAKAKAISVGQVVVGSKSYGILDFQKTGLRKSEIRISIHGIPHSVSDEEIAQWVDSRAERTTEVLRHQKKNRNADSPFQHLYSGHRYCYASKITNPFQRYGTYSIPDPTDTGSLIDIEVTVFHDGQHINCKSCKAEDHAFHECPHRITCHNCGKKGHTKKWCRADRSNPPRESRDVEQKVQQGLRAAREASNSRSTSAPRAVVNNKNSREDQDWTDWASGDPDETTESQVTGDSDDTENTRCDTETVAKPPHQDQDGLSGATNQRRLTRSTRPATTSTRDQGQRRQPGASRSTRKRKNVLTPPDKSKPDKLYKDDGRHDDQRRNKDNG</sequence>
<keyword evidence="5" id="KW-1185">Reference proteome</keyword>
<dbReference type="GO" id="GO:0060147">
    <property type="term" value="P:regulation of post-transcriptional gene silencing"/>
    <property type="evidence" value="ECO:0007669"/>
    <property type="project" value="InterPro"/>
</dbReference>
<dbReference type="InterPro" id="IPR016024">
    <property type="entry name" value="ARM-type_fold"/>
</dbReference>
<dbReference type="SUPFAM" id="SSF48371">
    <property type="entry name" value="ARM repeat"/>
    <property type="match status" value="2"/>
</dbReference>
<dbReference type="GO" id="GO:0003676">
    <property type="term" value="F:nucleic acid binding"/>
    <property type="evidence" value="ECO:0007669"/>
    <property type="project" value="InterPro"/>
</dbReference>
<feature type="compositionally biased region" description="Basic and acidic residues" evidence="2">
    <location>
        <begin position="1475"/>
        <end position="1491"/>
    </location>
</feature>
<dbReference type="EMBL" id="OV696687">
    <property type="protein sequence ID" value="CAH1253073.1"/>
    <property type="molecule type" value="Genomic_DNA"/>
</dbReference>
<feature type="region of interest" description="Disordered" evidence="2">
    <location>
        <begin position="1466"/>
        <end position="1641"/>
    </location>
</feature>
<feature type="compositionally biased region" description="Basic and acidic residues" evidence="2">
    <location>
        <begin position="718"/>
        <end position="729"/>
    </location>
</feature>
<name>A0A8K0EH84_BRALA</name>
<reference evidence="4" key="1">
    <citation type="submission" date="2022-01" db="EMBL/GenBank/DDBJ databases">
        <authorList>
            <person name="Braso-Vives M."/>
        </authorList>
    </citation>
    <scope>NUCLEOTIDE SEQUENCE</scope>
</reference>
<dbReference type="InterPro" id="IPR045163">
    <property type="entry name" value="Focadhesin/RST1"/>
</dbReference>
<dbReference type="OrthoDB" id="6125419at2759"/>
<dbReference type="Pfam" id="PF11229">
    <property type="entry name" value="Focadhesin"/>
    <property type="match status" value="1"/>
</dbReference>